<evidence type="ECO:0000313" key="4">
    <source>
        <dbReference type="Proteomes" id="UP001501183"/>
    </source>
</evidence>
<dbReference type="InterPro" id="IPR002878">
    <property type="entry name" value="ChsH2_C"/>
</dbReference>
<evidence type="ECO:0008006" key="5">
    <source>
        <dbReference type="Google" id="ProtNLM"/>
    </source>
</evidence>
<feature type="domain" description="ChsH2 C-terminal OB-fold" evidence="1">
    <location>
        <begin position="58"/>
        <end position="119"/>
    </location>
</feature>
<reference evidence="4" key="1">
    <citation type="journal article" date="2019" name="Int. J. Syst. Evol. Microbiol.">
        <title>The Global Catalogue of Microorganisms (GCM) 10K type strain sequencing project: providing services to taxonomists for standard genome sequencing and annotation.</title>
        <authorList>
            <consortium name="The Broad Institute Genomics Platform"/>
            <consortium name="The Broad Institute Genome Sequencing Center for Infectious Disease"/>
            <person name="Wu L."/>
            <person name="Ma J."/>
        </authorList>
    </citation>
    <scope>NUCLEOTIDE SEQUENCE [LARGE SCALE GENOMIC DNA]</scope>
    <source>
        <strain evidence="4">JCM 32206</strain>
    </source>
</reference>
<feature type="domain" description="ChsH2 rubredoxin-like zinc ribbon" evidence="2">
    <location>
        <begin position="19"/>
        <end position="54"/>
    </location>
</feature>
<protein>
    <recommendedName>
        <fullName evidence="5">OB-fold protein</fullName>
    </recommendedName>
</protein>
<evidence type="ECO:0000313" key="3">
    <source>
        <dbReference type="EMBL" id="GAA4486139.1"/>
    </source>
</evidence>
<proteinExistence type="predicted"/>
<dbReference type="Pfam" id="PF01796">
    <property type="entry name" value="OB_ChsH2_C"/>
    <property type="match status" value="1"/>
</dbReference>
<evidence type="ECO:0000259" key="1">
    <source>
        <dbReference type="Pfam" id="PF01796"/>
    </source>
</evidence>
<dbReference type="InterPro" id="IPR052513">
    <property type="entry name" value="Thioester_dehydratase-like"/>
</dbReference>
<dbReference type="SUPFAM" id="SSF50249">
    <property type="entry name" value="Nucleic acid-binding proteins"/>
    <property type="match status" value="1"/>
</dbReference>
<gene>
    <name evidence="3" type="ORF">GCM10023094_42010</name>
</gene>
<dbReference type="PANTHER" id="PTHR34075">
    <property type="entry name" value="BLR3430 PROTEIN"/>
    <property type="match status" value="1"/>
</dbReference>
<dbReference type="RefSeq" id="WP_345349728.1">
    <property type="nucleotide sequence ID" value="NZ_BAABFB010000066.1"/>
</dbReference>
<evidence type="ECO:0000259" key="2">
    <source>
        <dbReference type="Pfam" id="PF12172"/>
    </source>
</evidence>
<dbReference type="InterPro" id="IPR012340">
    <property type="entry name" value="NA-bd_OB-fold"/>
</dbReference>
<dbReference type="Proteomes" id="UP001501183">
    <property type="component" value="Unassembled WGS sequence"/>
</dbReference>
<comment type="caution">
    <text evidence="3">The sequence shown here is derived from an EMBL/GenBank/DDBJ whole genome shotgun (WGS) entry which is preliminary data.</text>
</comment>
<accession>A0ABP8PEK2</accession>
<keyword evidence="4" id="KW-1185">Reference proteome</keyword>
<dbReference type="EMBL" id="BAABFB010000066">
    <property type="protein sequence ID" value="GAA4486139.1"/>
    <property type="molecule type" value="Genomic_DNA"/>
</dbReference>
<dbReference type="InterPro" id="IPR022002">
    <property type="entry name" value="ChsH2_Znr"/>
</dbReference>
<dbReference type="Pfam" id="PF12172">
    <property type="entry name" value="zf-ChsH2"/>
    <property type="match status" value="1"/>
</dbReference>
<sequence>MVHGRRALPELTDLTAPHWTSGASGRLSVQRCLDCRRWSFPPSPCCRYCWGTDLVFEPVAGKGVLVSWTRVAEPIHAAPVPPYLVGVVDLPEGVRLLLGLTGGGPDDLRVGAPVRLVFEQVDDRVWLPLAEIEESDLFEDRIEAVS</sequence>
<name>A0ABP8PEK2_9NOCA</name>
<dbReference type="PANTHER" id="PTHR34075:SF5">
    <property type="entry name" value="BLR3430 PROTEIN"/>
    <property type="match status" value="1"/>
</dbReference>
<organism evidence="3 4">
    <name type="scientific">Rhodococcus olei</name>
    <dbReference type="NCBI Taxonomy" id="2161675"/>
    <lineage>
        <taxon>Bacteria</taxon>
        <taxon>Bacillati</taxon>
        <taxon>Actinomycetota</taxon>
        <taxon>Actinomycetes</taxon>
        <taxon>Mycobacteriales</taxon>
        <taxon>Nocardiaceae</taxon>
        <taxon>Rhodococcus</taxon>
    </lineage>
</organism>